<dbReference type="Pfam" id="PF06949">
    <property type="entry name" value="DUF1292"/>
    <property type="match status" value="1"/>
</dbReference>
<proteinExistence type="predicted"/>
<reference evidence="1" key="2">
    <citation type="submission" date="2021-04" db="EMBL/GenBank/DDBJ databases">
        <authorList>
            <person name="Gilroy R."/>
        </authorList>
    </citation>
    <scope>NUCLEOTIDE SEQUENCE</scope>
    <source>
        <strain evidence="1">CHK192-9172</strain>
    </source>
</reference>
<evidence type="ECO:0000313" key="2">
    <source>
        <dbReference type="Proteomes" id="UP000824024"/>
    </source>
</evidence>
<evidence type="ECO:0000313" key="1">
    <source>
        <dbReference type="EMBL" id="HIZ07319.1"/>
    </source>
</evidence>
<dbReference type="AlphaFoldDB" id="A0A9D2D2I7"/>
<name>A0A9D2D2I7_9FIRM</name>
<dbReference type="InterPro" id="IPR009711">
    <property type="entry name" value="UPF0473"/>
</dbReference>
<gene>
    <name evidence="1" type="ORF">IAA08_05220</name>
</gene>
<dbReference type="EMBL" id="DXCH01000144">
    <property type="protein sequence ID" value="HIZ07319.1"/>
    <property type="molecule type" value="Genomic_DNA"/>
</dbReference>
<comment type="caution">
    <text evidence="1">The sequence shown here is derived from an EMBL/GenBank/DDBJ whole genome shotgun (WGS) entry which is preliminary data.</text>
</comment>
<protein>
    <submittedName>
        <fullName evidence="1">DUF1292 domain-containing protein</fullName>
    </submittedName>
</protein>
<organism evidence="1 2">
    <name type="scientific">Candidatus Eubacterium avistercoris</name>
    <dbReference type="NCBI Taxonomy" id="2838567"/>
    <lineage>
        <taxon>Bacteria</taxon>
        <taxon>Bacillati</taxon>
        <taxon>Bacillota</taxon>
        <taxon>Clostridia</taxon>
        <taxon>Eubacteriales</taxon>
        <taxon>Eubacteriaceae</taxon>
        <taxon>Eubacterium</taxon>
    </lineage>
</organism>
<dbReference type="Proteomes" id="UP000824024">
    <property type="component" value="Unassembled WGS sequence"/>
</dbReference>
<reference evidence="1" key="1">
    <citation type="journal article" date="2021" name="PeerJ">
        <title>Extensive microbial diversity within the chicken gut microbiome revealed by metagenomics and culture.</title>
        <authorList>
            <person name="Gilroy R."/>
            <person name="Ravi A."/>
            <person name="Getino M."/>
            <person name="Pursley I."/>
            <person name="Horton D.L."/>
            <person name="Alikhan N.F."/>
            <person name="Baker D."/>
            <person name="Gharbi K."/>
            <person name="Hall N."/>
            <person name="Watson M."/>
            <person name="Adriaenssens E.M."/>
            <person name="Foster-Nyarko E."/>
            <person name="Jarju S."/>
            <person name="Secka A."/>
            <person name="Antonio M."/>
            <person name="Oren A."/>
            <person name="Chaudhuri R.R."/>
            <person name="La Ragione R."/>
            <person name="Hildebrand F."/>
            <person name="Pallen M.J."/>
        </authorList>
    </citation>
    <scope>NUCLEOTIDE SEQUENCE</scope>
    <source>
        <strain evidence="1">CHK192-9172</strain>
    </source>
</reference>
<sequence>MAEEKNTDSIPEMDNMILLQDERGRDIPFEFLDLLEYEGKEYVVLLPAEDDGTGENDEVVILEVLPVQENPDLEQYVSVESEEILNAVFEIFKEKFKDAFNFIDE</sequence>
<accession>A0A9D2D2I7</accession>